<dbReference type="SMART" id="SM00297">
    <property type="entry name" value="BROMO"/>
    <property type="match status" value="1"/>
</dbReference>
<dbReference type="InterPro" id="IPR028942">
    <property type="entry name" value="WHIM1_dom"/>
</dbReference>
<evidence type="ECO:0000313" key="19">
    <source>
        <dbReference type="Proteomes" id="UP001604277"/>
    </source>
</evidence>
<reference evidence="19" key="1">
    <citation type="submission" date="2024-07" db="EMBL/GenBank/DDBJ databases">
        <title>Two chromosome-level genome assemblies of Korean endemic species Abeliophyllum distichum and Forsythia ovata (Oleaceae).</title>
        <authorList>
            <person name="Jang H."/>
        </authorList>
    </citation>
    <scope>NUCLEOTIDE SEQUENCE [LARGE SCALE GENOMIC DNA]</scope>
</reference>
<dbReference type="InterPro" id="IPR001739">
    <property type="entry name" value="Methyl_CpG_DNA-bd"/>
</dbReference>
<proteinExistence type="inferred from homology"/>
<dbReference type="PROSITE" id="PS50982">
    <property type="entry name" value="MBD"/>
    <property type="match status" value="1"/>
</dbReference>
<evidence type="ECO:0000256" key="7">
    <source>
        <dbReference type="ARBA" id="ARBA00023015"/>
    </source>
</evidence>
<dbReference type="SMART" id="SM00249">
    <property type="entry name" value="PHD"/>
    <property type="match status" value="1"/>
</dbReference>
<comment type="subcellular location">
    <subcellularLocation>
        <location evidence="1">Nucleus</location>
    </subcellularLocation>
</comment>
<dbReference type="CDD" id="cd15519">
    <property type="entry name" value="PHD1_Lid2p_like"/>
    <property type="match status" value="1"/>
</dbReference>
<evidence type="ECO:0000313" key="18">
    <source>
        <dbReference type="EMBL" id="KAL2559750.1"/>
    </source>
</evidence>
<dbReference type="InterPro" id="IPR003889">
    <property type="entry name" value="FYrich_C"/>
</dbReference>
<evidence type="ECO:0000256" key="14">
    <source>
        <dbReference type="SAM" id="MobiDB-lite"/>
    </source>
</evidence>
<dbReference type="PROSITE" id="PS50014">
    <property type="entry name" value="BROMODOMAIN_2"/>
    <property type="match status" value="1"/>
</dbReference>
<dbReference type="Gene3D" id="1.20.920.10">
    <property type="entry name" value="Bromodomain-like"/>
    <property type="match status" value="1"/>
</dbReference>
<evidence type="ECO:0000259" key="17">
    <source>
        <dbReference type="PROSITE" id="PS50982"/>
    </source>
</evidence>
<dbReference type="SUPFAM" id="SSF54171">
    <property type="entry name" value="DNA-binding domain"/>
    <property type="match status" value="1"/>
</dbReference>
<keyword evidence="5 13" id="KW-0863">Zinc-finger</keyword>
<dbReference type="GO" id="GO:0003677">
    <property type="term" value="F:DNA binding"/>
    <property type="evidence" value="ECO:0007669"/>
    <property type="project" value="UniProtKB-KW"/>
</dbReference>
<dbReference type="Pfam" id="PF15612">
    <property type="entry name" value="WHIM1"/>
    <property type="match status" value="1"/>
</dbReference>
<dbReference type="PROSITE" id="PS01359">
    <property type="entry name" value="ZF_PHD_1"/>
    <property type="match status" value="1"/>
</dbReference>
<dbReference type="GO" id="GO:0000785">
    <property type="term" value="C:chromatin"/>
    <property type="evidence" value="ECO:0007669"/>
    <property type="project" value="UniProtKB-ARBA"/>
</dbReference>
<dbReference type="InterPro" id="IPR028941">
    <property type="entry name" value="WHIM2_dom"/>
</dbReference>
<evidence type="ECO:0000256" key="3">
    <source>
        <dbReference type="ARBA" id="ARBA00022679"/>
    </source>
</evidence>
<feature type="region of interest" description="Disordered" evidence="14">
    <location>
        <begin position="830"/>
        <end position="850"/>
    </location>
</feature>
<keyword evidence="19" id="KW-1185">Reference proteome</keyword>
<dbReference type="InterPro" id="IPR001965">
    <property type="entry name" value="Znf_PHD"/>
</dbReference>
<dbReference type="InterPro" id="IPR003888">
    <property type="entry name" value="FYrich_N"/>
</dbReference>
<dbReference type="GO" id="GO:0048731">
    <property type="term" value="P:system development"/>
    <property type="evidence" value="ECO:0007669"/>
    <property type="project" value="UniProtKB-ARBA"/>
</dbReference>
<dbReference type="InterPro" id="IPR011011">
    <property type="entry name" value="Znf_FYVE_PHD"/>
</dbReference>
<evidence type="ECO:0000256" key="11">
    <source>
        <dbReference type="ARBA" id="ARBA00023242"/>
    </source>
</evidence>
<protein>
    <submittedName>
        <fullName evidence="18">Methyl-CpG-binding domain-containing protein 9</fullName>
    </submittedName>
</protein>
<keyword evidence="3" id="KW-0808">Transferase</keyword>
<dbReference type="InterPro" id="IPR016177">
    <property type="entry name" value="DNA-bd_dom_sf"/>
</dbReference>
<feature type="domain" description="PHD-type" evidence="16">
    <location>
        <begin position="1211"/>
        <end position="1261"/>
    </location>
</feature>
<dbReference type="EMBL" id="JBFOLJ010000001">
    <property type="protein sequence ID" value="KAL2559750.1"/>
    <property type="molecule type" value="Genomic_DNA"/>
</dbReference>
<keyword evidence="10" id="KW-0804">Transcription</keyword>
<dbReference type="PROSITE" id="PS50016">
    <property type="entry name" value="ZF_PHD_2"/>
    <property type="match status" value="1"/>
</dbReference>
<dbReference type="GO" id="GO:0140993">
    <property type="term" value="F:histone modifying activity"/>
    <property type="evidence" value="ECO:0007669"/>
    <property type="project" value="UniProtKB-ARBA"/>
</dbReference>
<accession>A0ABD1XDI8</accession>
<sequence length="2100" mass="233585">MAFFIDLNETPISSPREADVGPSGGILVCAVCKKGVPGGRRNGPASEEWKCFRCLLKTGGNGGGEGGGGGGVGFLDINASPPREVEAEVERNFVDLTNHVAATARQDRERNHGGGGKIQTLFDTYFSGHRIKTTFPSSLCVDKGYNLLKSSRVATDTDKSGFEDAVQRRTHFEGNSDKVHLGSTFDRSVRTSHFDLFNSLQSSNMVYLQTLREYISERNGVLGEGWSVEFEYCEKNCKTFAVYIAPDGSRLKSMDDVACHLGLPPSYHCVETENRYNEFSFSQNGLQSDRTTQETSGSLTAKNCGPSQSIQRSSTNSRGFLSGLETKDSLDMNNSKSMRELGFAEDGGSGICGHDGFPMQFEDFYLISAGNVDQRPSYRNTNQIWPVGYRSIWHDKITGSLFVCDVADGGESGPIFKVQRYPCTTQSIPIGSTILSRPKLGSCEGEDKMKKDGLATMQVIDDESTFIQMMLNEDVPPCLDDEISISNRANEFCHSQEANFSILELECLPQRSGNLAGGILGLKDIIGEFRVEGRSSSSVWEMVSHSFLRACQENYKQNGAVHFFCNHDADGTDTEYLENIDSLSKFSSLAGPIHIPQSIRSDNEFNTACGMLMTWLKQDRFGLDAEFVQEIIELLPGITACSGYATLNDRKHISGLQTVGSGFLQAKKKSDTQGKRESNCSFGSSKKPRLQLHDSEDKVIWDPCPPGKPLSSRLPAYLMGDALQVWELSWHFEEVLGLGEPFSFQELESELIKPWSDSLYWLENSGNETQDTGDATPYGRDGEVSQVGVACLSRCTGLILAKTHVSLLKLLSSALLSKVIVYVCPKFDSGESKSRRGRKKDSDGSTASKKSKLDMLPINELTWPEIARRYILAVLSMEGNLDSAEIASRESGKVFHCLQGDGGTLCGSLTGMAALEADAVLLADTMKQIFGSSKSKSELISIYEKETDPVGASKMIELNDGVIPEWVQVLEPVRKLPTNVGARIRRCVNEALERNPPEWAKIRLEQSISKEVYKGNASGPTKRAVISVLDNVSSGNLQQKPEKKEKIKSTTSLSDLIMKQCRFVLRHAAAADEDEVFCNLLGRTFLNPNDNDDEGLLGYPAMVSRPLDFRTIDLRLAFGAYCGSHEAFMDDVREVWHNIRTAYGERSDLSDLVDNLSQKFEDLYDKEVLALVHKIVEFDHVNCSSGDAIKERDDLLAHVSESSLPRAPWDEGICKVCGMDKDDDNVLLCDRCDSEYHRYCLNPPLLRIPEGNWYCPSCAAGQSTSRTVGYGSAVNQFCKRRHCGEFTHKFLEKLAQLANLMTIREYWDFSVEERIFLMKFLFDEALSASTIHDHIDQCASRNTELLQKLRSLTSEWKMLKSKEEMSAANTEKVNTSIGSGRGDLESDALVSVLGNENYYIEKPSERGSHISSSGGFMQLENVQNFHGQSDYSKQPCWPPSRSILENNSTFPGDQIMNDLGALSHQLQYQQPVSEHTQLKRDNLDAHLGLKVASRQNELPMSTQQHTSVQKNDVSRLQDSIASIELELLKGSLRKHFLGRDSNGRVYWGFSWPGTHSCIVANGGLASKKRSPEEFSDIPDSATWMSYESQSEIEKLVGWMREDNERERELKESIVQWQNNESKDSNYAENHVLNKGESSIFCRRKALPPDVLATKAMTALKKKFGPCLEMETIDVHTNLTPGVGLDGKMYRCECLELLWPSRDHCLSCHQSFATSEESRQHSVGKCKTRASDLKRGQITEDSLKRKKMRNVMSQDKFSGNMIVQKSVSEGHYDRSRPVEHHNKLECPFNFEEIKARFVTQNSLKELVKDVGLIGTGGTLPFLPIESFYLGDPTLKLVPARENEVSSREMQADLGSWLQQSGIEPGILDGMKNNKKKISLPRTVENDLGEGSKIERVKSVFISEKDEVSSIKVKRPVLGVSVSRGSIISEASTRPLGGKASEILRYLKINLLDMDAALPEEALRVSRSHLDRRCAWRAFVKSAKTIYEMIQATIALEDTIKSEYLRSDWWYWSSPSTAARTSTVSALALRIYALDSAIFYEKPSSEGATDIPMPDCIADKGTAQDSIARPSSPSVQKTPDSNAIENPRTRSRTSKRRKDSSA</sequence>
<dbReference type="PANTHER" id="PTHR47162">
    <property type="entry name" value="OS02G0192300 PROTEIN"/>
    <property type="match status" value="1"/>
</dbReference>
<keyword evidence="4" id="KW-0479">Metal-binding</keyword>
<dbReference type="GO" id="GO:0016740">
    <property type="term" value="F:transferase activity"/>
    <property type="evidence" value="ECO:0007669"/>
    <property type="project" value="UniProtKB-KW"/>
</dbReference>
<evidence type="ECO:0000256" key="5">
    <source>
        <dbReference type="ARBA" id="ARBA00022771"/>
    </source>
</evidence>
<comment type="similarity">
    <text evidence="2">Belongs to the WAL family.</text>
</comment>
<feature type="region of interest" description="Disordered" evidence="14">
    <location>
        <begin position="2048"/>
        <end position="2100"/>
    </location>
</feature>
<keyword evidence="9" id="KW-0238">DNA-binding</keyword>
<dbReference type="PANTHER" id="PTHR47162:SF10">
    <property type="entry name" value="METHYL-CPG-BINDING DOMAIN-CONTAINING PROTEIN 9 ISOFORM X1"/>
    <property type="match status" value="1"/>
</dbReference>
<feature type="compositionally biased region" description="Basic residues" evidence="14">
    <location>
        <begin position="2087"/>
        <end position="2100"/>
    </location>
</feature>
<dbReference type="Pfam" id="PF00628">
    <property type="entry name" value="PHD"/>
    <property type="match status" value="1"/>
</dbReference>
<feature type="region of interest" description="Disordered" evidence="14">
    <location>
        <begin position="668"/>
        <end position="688"/>
    </location>
</feature>
<gene>
    <name evidence="18" type="ORF">Fot_04489</name>
</gene>
<dbReference type="InterPro" id="IPR013083">
    <property type="entry name" value="Znf_RING/FYVE/PHD"/>
</dbReference>
<comment type="caution">
    <text evidence="18">The sequence shown here is derived from an EMBL/GenBank/DDBJ whole genome shotgun (WGS) entry which is preliminary data.</text>
</comment>
<feature type="region of interest" description="Disordered" evidence="14">
    <location>
        <begin position="281"/>
        <end position="318"/>
    </location>
</feature>
<evidence type="ECO:0000256" key="2">
    <source>
        <dbReference type="ARBA" id="ARBA00007444"/>
    </source>
</evidence>
<dbReference type="SUPFAM" id="SSF47370">
    <property type="entry name" value="Bromodomain"/>
    <property type="match status" value="1"/>
</dbReference>
<dbReference type="PROSITE" id="PS51543">
    <property type="entry name" value="FYRC"/>
    <property type="match status" value="1"/>
</dbReference>
<evidence type="ECO:0000256" key="1">
    <source>
        <dbReference type="ARBA" id="ARBA00004123"/>
    </source>
</evidence>
<feature type="domain" description="MBD" evidence="17">
    <location>
        <begin position="212"/>
        <end position="286"/>
    </location>
</feature>
<evidence type="ECO:0000256" key="9">
    <source>
        <dbReference type="ARBA" id="ARBA00023125"/>
    </source>
</evidence>
<evidence type="ECO:0000256" key="13">
    <source>
        <dbReference type="PROSITE-ProRule" id="PRU00146"/>
    </source>
</evidence>
<evidence type="ECO:0000256" key="4">
    <source>
        <dbReference type="ARBA" id="ARBA00022723"/>
    </source>
</evidence>
<evidence type="ECO:0000259" key="16">
    <source>
        <dbReference type="PROSITE" id="PS50016"/>
    </source>
</evidence>
<evidence type="ECO:0000256" key="12">
    <source>
        <dbReference type="PROSITE-ProRule" id="PRU00035"/>
    </source>
</evidence>
<name>A0ABD1XDI8_9LAMI</name>
<dbReference type="InterPro" id="IPR019786">
    <property type="entry name" value="Zinc_finger_PHD-type_CS"/>
</dbReference>
<evidence type="ECO:0000256" key="10">
    <source>
        <dbReference type="ARBA" id="ARBA00023163"/>
    </source>
</evidence>
<evidence type="ECO:0000259" key="15">
    <source>
        <dbReference type="PROSITE" id="PS50014"/>
    </source>
</evidence>
<dbReference type="GO" id="GO:0008270">
    <property type="term" value="F:zinc ion binding"/>
    <property type="evidence" value="ECO:0007669"/>
    <property type="project" value="UniProtKB-KW"/>
</dbReference>
<dbReference type="SUPFAM" id="SSF57903">
    <property type="entry name" value="FYVE/PHD zinc finger"/>
    <property type="match status" value="1"/>
</dbReference>
<dbReference type="Pfam" id="PF00439">
    <property type="entry name" value="Bromodomain"/>
    <property type="match status" value="1"/>
</dbReference>
<dbReference type="InterPro" id="IPR019787">
    <property type="entry name" value="Znf_PHD-finger"/>
</dbReference>
<dbReference type="Gene3D" id="3.30.40.10">
    <property type="entry name" value="Zinc/RING finger domain, C3HC4 (zinc finger)"/>
    <property type="match status" value="1"/>
</dbReference>
<keyword evidence="11" id="KW-0539">Nucleus</keyword>
<feature type="compositionally biased region" description="Basic and acidic residues" evidence="14">
    <location>
        <begin position="668"/>
        <end position="678"/>
    </location>
</feature>
<dbReference type="InterPro" id="IPR001487">
    <property type="entry name" value="Bromodomain"/>
</dbReference>
<organism evidence="18 19">
    <name type="scientific">Forsythia ovata</name>
    <dbReference type="NCBI Taxonomy" id="205694"/>
    <lineage>
        <taxon>Eukaryota</taxon>
        <taxon>Viridiplantae</taxon>
        <taxon>Streptophyta</taxon>
        <taxon>Embryophyta</taxon>
        <taxon>Tracheophyta</taxon>
        <taxon>Spermatophyta</taxon>
        <taxon>Magnoliopsida</taxon>
        <taxon>eudicotyledons</taxon>
        <taxon>Gunneridae</taxon>
        <taxon>Pentapetalae</taxon>
        <taxon>asterids</taxon>
        <taxon>lamiids</taxon>
        <taxon>Lamiales</taxon>
        <taxon>Oleaceae</taxon>
        <taxon>Forsythieae</taxon>
        <taxon>Forsythia</taxon>
    </lineage>
</organism>
<keyword evidence="7" id="KW-0805">Transcription regulation</keyword>
<feature type="compositionally biased region" description="Polar residues" evidence="14">
    <location>
        <begin position="2061"/>
        <end position="2082"/>
    </location>
</feature>
<dbReference type="Proteomes" id="UP001604277">
    <property type="component" value="Unassembled WGS sequence"/>
</dbReference>
<keyword evidence="6" id="KW-0862">Zinc</keyword>
<evidence type="ECO:0000256" key="6">
    <source>
        <dbReference type="ARBA" id="ARBA00022833"/>
    </source>
</evidence>
<evidence type="ECO:0000256" key="8">
    <source>
        <dbReference type="ARBA" id="ARBA00023117"/>
    </source>
</evidence>
<keyword evidence="8 12" id="KW-0103">Bromodomain</keyword>
<dbReference type="InterPro" id="IPR036427">
    <property type="entry name" value="Bromodomain-like_sf"/>
</dbReference>
<dbReference type="GO" id="GO:0005634">
    <property type="term" value="C:nucleus"/>
    <property type="evidence" value="ECO:0007669"/>
    <property type="project" value="UniProtKB-SubCell"/>
</dbReference>
<feature type="domain" description="Bromo" evidence="15">
    <location>
        <begin position="1085"/>
        <end position="1150"/>
    </location>
</feature>
<dbReference type="PROSITE" id="PS51542">
    <property type="entry name" value="FYRN"/>
    <property type="match status" value="1"/>
</dbReference>
<dbReference type="Pfam" id="PF15613">
    <property type="entry name" value="WSD"/>
    <property type="match status" value="1"/>
</dbReference>